<feature type="coiled-coil region" evidence="9">
    <location>
        <begin position="526"/>
        <end position="556"/>
    </location>
</feature>
<feature type="active site" description="Proton donor" evidence="6">
    <location>
        <position position="348"/>
    </location>
</feature>
<keyword evidence="9" id="KW-0175">Coiled coil</keyword>
<keyword evidence="7" id="KW-0479">Metal-binding</keyword>
<evidence type="ECO:0000256" key="11">
    <source>
        <dbReference type="SAM" id="SignalP"/>
    </source>
</evidence>
<evidence type="ECO:0000256" key="5">
    <source>
        <dbReference type="ARBA" id="ARBA00054385"/>
    </source>
</evidence>
<dbReference type="GO" id="GO:0004571">
    <property type="term" value="F:mannosyl-oligosaccharide 1,2-alpha-mannosidase activity"/>
    <property type="evidence" value="ECO:0007669"/>
    <property type="project" value="InterPro"/>
</dbReference>
<feature type="active site" evidence="6">
    <location>
        <position position="369"/>
    </location>
</feature>
<keyword evidence="8" id="KW-0378">Hydrolase</keyword>
<keyword evidence="4" id="KW-0325">Glycoprotein</keyword>
<dbReference type="GO" id="GO:0005975">
    <property type="term" value="P:carbohydrate metabolic process"/>
    <property type="evidence" value="ECO:0007669"/>
    <property type="project" value="InterPro"/>
</dbReference>
<dbReference type="PANTHER" id="PTHR45679">
    <property type="entry name" value="ER DEGRADATION-ENHANCING ALPHA-MANNOSIDASE-LIKE PROTEIN 2"/>
    <property type="match status" value="1"/>
</dbReference>
<feature type="compositionally biased region" description="Acidic residues" evidence="10">
    <location>
        <begin position="576"/>
        <end position="588"/>
    </location>
</feature>
<dbReference type="GO" id="GO:0016020">
    <property type="term" value="C:membrane"/>
    <property type="evidence" value="ECO:0007669"/>
    <property type="project" value="InterPro"/>
</dbReference>
<feature type="signal peptide" evidence="11">
    <location>
        <begin position="1"/>
        <end position="22"/>
    </location>
</feature>
<dbReference type="PRINTS" id="PR00747">
    <property type="entry name" value="GLYHDRLASE47"/>
</dbReference>
<dbReference type="GO" id="GO:0005509">
    <property type="term" value="F:calcium ion binding"/>
    <property type="evidence" value="ECO:0007669"/>
    <property type="project" value="InterPro"/>
</dbReference>
<comment type="subcellular location">
    <subcellularLocation>
        <location evidence="1">Endoplasmic reticulum</location>
    </subcellularLocation>
</comment>
<dbReference type="InterPro" id="IPR036026">
    <property type="entry name" value="Seven-hairpin_glycosidases"/>
</dbReference>
<dbReference type="InterPro" id="IPR044674">
    <property type="entry name" value="EDEM1/2/3"/>
</dbReference>
<name>A0A0K0F1C1_STRVS</name>
<dbReference type="WBParaSite" id="SVE_0259400.1">
    <property type="protein sequence ID" value="SVE_0259400.1"/>
    <property type="gene ID" value="SVE_0259400"/>
</dbReference>
<dbReference type="GO" id="GO:1904154">
    <property type="term" value="P:positive regulation of retrograde protein transport, ER to cytosol"/>
    <property type="evidence" value="ECO:0007669"/>
    <property type="project" value="UniProtKB-ARBA"/>
</dbReference>
<accession>A0A0K0F1C1</accession>
<sequence>MKHFILNYIIIFLVFIHSQVYSFSEDDRIYYREKVRRMFYHAYNGYLDYGFPLDELKPISCTGMDTWGSFSLTLIDSMDTLLILGNYTEFERVVDLVLKTVDPDIDINASVFETNIRVVGGLISAHVLHGKVPNAKLPEGWPCKGPLLDLAVKFADKLLPAFNTDTGMPYGTVNLKYGVNKDETPITCTAGVGTFIIEFGSLSRLTGNDIYEKVAMNALNSLWESRSKIDLVGNHIDVMTGKWTATDAGIGAGIDSYYEYLAKGALLFQKPALMKQFKDSVSAINKYIRNEDWFLWVSMTQGTTTFPFFQSLEAFYPGLLALVGDVENAKSIMLNYNHILRQYGVPPEFYNLNKFEAHSGREGYPLRPEVVESLMYIYKATKDPTYLEMGASMVEAIEILAKTKCGYATIKDVRDGTIEDRMESFFLAETIKYFYLLFDKDNFIHNDGTESKIIATERGQCAIQAGGYIFNTEAHPVDPGVLYCCSKQKVEDMQILNSFSQNISFLKLMNIDDLSDWGEDEDGDENEKEYGEKNMLSDELAELEALRRKSNLFENNKYSDIKYEVDGKRNSIEGEPSNEEDSKEEESNEGFGVSVEETKPPTKDTNNYINKKESNEGFGVSVEETKPPTKDTNNYINKEESNLVEEVNLEIQKMLVNHNKDKENSEKISDFIKRLKLLKQTYADIIEDSSNLYSRNLRETIKRKKKRREVSEIPQSQYLCFNCCWILDKPLDSFNFKVFLNEIYTKHLLPPGSYLPGPICLPNDPPYPSDKYFNDITELYDIPSFTQITNAIDGIDFTKFRYRSLLKENYELLSSPPPSFVSLLTGFGQVTTSND</sequence>
<evidence type="ECO:0000256" key="6">
    <source>
        <dbReference type="PIRSR" id="PIRSR601382-1"/>
    </source>
</evidence>
<evidence type="ECO:0000256" key="10">
    <source>
        <dbReference type="SAM" id="MobiDB-lite"/>
    </source>
</evidence>
<dbReference type="GO" id="GO:0044322">
    <property type="term" value="C:endoplasmic reticulum quality control compartment"/>
    <property type="evidence" value="ECO:0007669"/>
    <property type="project" value="GOC"/>
</dbReference>
<dbReference type="GO" id="GO:1904380">
    <property type="term" value="P:endoplasmic reticulum mannose trimming"/>
    <property type="evidence" value="ECO:0007669"/>
    <property type="project" value="InterPro"/>
</dbReference>
<keyword evidence="8" id="KW-0326">Glycosidase</keyword>
<feature type="active site" description="Proton donor" evidence="6">
    <location>
        <position position="113"/>
    </location>
</feature>
<evidence type="ECO:0000256" key="7">
    <source>
        <dbReference type="PIRSR" id="PIRSR601382-2"/>
    </source>
</evidence>
<organism evidence="12 13">
    <name type="scientific">Strongyloides venezuelensis</name>
    <name type="common">Threadworm</name>
    <dbReference type="NCBI Taxonomy" id="75913"/>
    <lineage>
        <taxon>Eukaryota</taxon>
        <taxon>Metazoa</taxon>
        <taxon>Ecdysozoa</taxon>
        <taxon>Nematoda</taxon>
        <taxon>Chromadorea</taxon>
        <taxon>Rhabditida</taxon>
        <taxon>Tylenchina</taxon>
        <taxon>Panagrolaimomorpha</taxon>
        <taxon>Strongyloidoidea</taxon>
        <taxon>Strongyloididae</taxon>
        <taxon>Strongyloides</taxon>
    </lineage>
</organism>
<evidence type="ECO:0000256" key="2">
    <source>
        <dbReference type="ARBA" id="ARBA00007658"/>
    </source>
</evidence>
<feature type="region of interest" description="Disordered" evidence="10">
    <location>
        <begin position="568"/>
        <end position="612"/>
    </location>
</feature>
<evidence type="ECO:0000313" key="12">
    <source>
        <dbReference type="Proteomes" id="UP000035680"/>
    </source>
</evidence>
<feature type="active site" evidence="6">
    <location>
        <position position="255"/>
    </location>
</feature>
<keyword evidence="11" id="KW-0732">Signal</keyword>
<comment type="similarity">
    <text evidence="2 8">Belongs to the glycosyl hydrolase 47 family.</text>
</comment>
<dbReference type="FunFam" id="1.50.10.10:FF:000015">
    <property type="entry name" value="alpha-1,2-Mannosidase"/>
    <property type="match status" value="1"/>
</dbReference>
<dbReference type="Gene3D" id="1.50.10.10">
    <property type="match status" value="1"/>
</dbReference>
<feature type="binding site" evidence="7">
    <location>
        <position position="472"/>
    </location>
    <ligand>
        <name>Ca(2+)</name>
        <dbReference type="ChEBI" id="CHEBI:29108"/>
    </ligand>
</feature>
<dbReference type="STRING" id="75913.A0A0K0F1C1"/>
<comment type="function">
    <text evidence="5">Involved in the endoplasmic reticulum-associated degradation (ERAD) pathway that targets misfolded glycoproteins for degradation in an N-glycan-dependent manner. May initiate ERAD by promoting the first mannose trimming step of ERAD substrates, from Man9GlcNAc2 to Man8GlcNAc2. Seems to recognize and bind to exposed hydrophobic regions in target proteins.</text>
</comment>
<reference evidence="13" key="2">
    <citation type="submission" date="2015-08" db="UniProtKB">
        <authorList>
            <consortium name="WormBaseParasite"/>
        </authorList>
    </citation>
    <scope>IDENTIFICATION</scope>
</reference>
<dbReference type="InterPro" id="IPR012341">
    <property type="entry name" value="6hp_glycosidase-like_sf"/>
</dbReference>
<comment type="cofactor">
    <cofactor evidence="7">
        <name>Ca(2+)</name>
        <dbReference type="ChEBI" id="CHEBI:29108"/>
    </cofactor>
</comment>
<proteinExistence type="inferred from homology"/>
<dbReference type="InterPro" id="IPR001382">
    <property type="entry name" value="Glyco_hydro_47"/>
</dbReference>
<reference evidence="12" key="1">
    <citation type="submission" date="2014-07" db="EMBL/GenBank/DDBJ databases">
        <authorList>
            <person name="Martin A.A"/>
            <person name="De Silva N."/>
        </authorList>
    </citation>
    <scope>NUCLEOTIDE SEQUENCE</scope>
</reference>
<feature type="chain" id="PRO_5005328981" description="alpha-1,2-Mannosidase" evidence="11">
    <location>
        <begin position="23"/>
        <end position="835"/>
    </location>
</feature>
<keyword evidence="12" id="KW-1185">Reference proteome</keyword>
<keyword evidence="3" id="KW-0256">Endoplasmic reticulum</keyword>
<evidence type="ECO:0000256" key="3">
    <source>
        <dbReference type="ARBA" id="ARBA00022824"/>
    </source>
</evidence>
<evidence type="ECO:0000256" key="8">
    <source>
        <dbReference type="RuleBase" id="RU361193"/>
    </source>
</evidence>
<dbReference type="EC" id="3.2.1.-" evidence="8"/>
<dbReference type="Pfam" id="PF01532">
    <property type="entry name" value="Glyco_hydro_47"/>
    <property type="match status" value="1"/>
</dbReference>
<protein>
    <recommendedName>
        <fullName evidence="8">alpha-1,2-Mannosidase</fullName>
        <ecNumber evidence="8">3.2.1.-</ecNumber>
    </recommendedName>
</protein>
<evidence type="ECO:0000256" key="1">
    <source>
        <dbReference type="ARBA" id="ARBA00004240"/>
    </source>
</evidence>
<dbReference type="Proteomes" id="UP000035680">
    <property type="component" value="Unassembled WGS sequence"/>
</dbReference>
<evidence type="ECO:0000313" key="13">
    <source>
        <dbReference type="WBParaSite" id="SVE_0259400.1"/>
    </source>
</evidence>
<dbReference type="AlphaFoldDB" id="A0A0K0F1C1"/>
<evidence type="ECO:0000256" key="9">
    <source>
        <dbReference type="SAM" id="Coils"/>
    </source>
</evidence>
<evidence type="ECO:0000256" key="4">
    <source>
        <dbReference type="ARBA" id="ARBA00023180"/>
    </source>
</evidence>
<dbReference type="PANTHER" id="PTHR45679:SF6">
    <property type="entry name" value="ER DEGRADATION-ENHANCING ALPHA-MANNOSIDASE-LIKE PROTEIN 2"/>
    <property type="match status" value="1"/>
</dbReference>
<keyword evidence="7" id="KW-0106">Calcium</keyword>
<dbReference type="SUPFAM" id="SSF48225">
    <property type="entry name" value="Seven-hairpin glycosidases"/>
    <property type="match status" value="1"/>
</dbReference>